<feature type="domain" description="D-alanyl-D-alanine carboxypeptidase-like core" evidence="1">
    <location>
        <begin position="26"/>
        <end position="175"/>
    </location>
</feature>
<proteinExistence type="predicted"/>
<dbReference type="InterPro" id="IPR052179">
    <property type="entry name" value="DD-CPase-like"/>
</dbReference>
<dbReference type="PANTHER" id="PTHR34385">
    <property type="entry name" value="D-ALANYL-D-ALANINE CARBOXYPEPTIDASE"/>
    <property type="match status" value="1"/>
</dbReference>
<dbReference type="Pfam" id="PF02557">
    <property type="entry name" value="VanY"/>
    <property type="match status" value="1"/>
</dbReference>
<dbReference type="AlphaFoldDB" id="A0A1E5CMF1"/>
<dbReference type="EMBL" id="AJYW02000302">
    <property type="protein sequence ID" value="OEE70772.1"/>
    <property type="molecule type" value="Genomic_DNA"/>
</dbReference>
<dbReference type="GO" id="GO:0006508">
    <property type="term" value="P:proteolysis"/>
    <property type="evidence" value="ECO:0007669"/>
    <property type="project" value="InterPro"/>
</dbReference>
<dbReference type="Gene3D" id="3.30.1380.10">
    <property type="match status" value="1"/>
</dbReference>
<evidence type="ECO:0000259" key="1">
    <source>
        <dbReference type="Pfam" id="PF02557"/>
    </source>
</evidence>
<sequence>MTPEQLTGQTNDHLVPVTIGQKEFLIHPNVQNDLLALSAAAQQAGFQMHIASGFRDYARQKAIWDNKFSGHSTINDTHNQAIPFDSMTEEQRIFAILRWSALPGASRHHWGTDFDLFAADRLPENTKLQLETWEYDTGHQAEFSIWLKANLGTFGFFIPYSQDLGGVAVEPWHVSHRLTAASCLEQLTQDRLACQIKTLPILGQELVLQNLPTIYTQYVTNIRS</sequence>
<organism evidence="2 3">
    <name type="scientific">Vibrio genomosp. F6 str. FF-238</name>
    <dbReference type="NCBI Taxonomy" id="1191298"/>
    <lineage>
        <taxon>Bacteria</taxon>
        <taxon>Pseudomonadati</taxon>
        <taxon>Pseudomonadota</taxon>
        <taxon>Gammaproteobacteria</taxon>
        <taxon>Vibrionales</taxon>
        <taxon>Vibrionaceae</taxon>
        <taxon>Vibrio</taxon>
    </lineage>
</organism>
<dbReference type="RefSeq" id="WP_017054231.1">
    <property type="nucleotide sequence ID" value="NZ_AJYW02000302.1"/>
</dbReference>
<comment type="caution">
    <text evidence="2">The sequence shown here is derived from an EMBL/GenBank/DDBJ whole genome shotgun (WGS) entry which is preliminary data.</text>
</comment>
<name>A0A1E5CMF1_9VIBR</name>
<accession>A0A1E5CMF1</accession>
<protein>
    <submittedName>
        <fullName evidence="2">Peptidase M15</fullName>
    </submittedName>
</protein>
<keyword evidence="3" id="KW-1185">Reference proteome</keyword>
<dbReference type="InterPro" id="IPR003709">
    <property type="entry name" value="VanY-like_core_dom"/>
</dbReference>
<dbReference type="PANTHER" id="PTHR34385:SF1">
    <property type="entry name" value="PEPTIDOGLYCAN L-ALANYL-D-GLUTAMATE ENDOPEPTIDASE CWLK"/>
    <property type="match status" value="1"/>
</dbReference>
<dbReference type="InterPro" id="IPR009045">
    <property type="entry name" value="Zn_M74/Hedgehog-like"/>
</dbReference>
<evidence type="ECO:0000313" key="3">
    <source>
        <dbReference type="Proteomes" id="UP000094165"/>
    </source>
</evidence>
<dbReference type="GO" id="GO:0008233">
    <property type="term" value="F:peptidase activity"/>
    <property type="evidence" value="ECO:0007669"/>
    <property type="project" value="InterPro"/>
</dbReference>
<evidence type="ECO:0000313" key="2">
    <source>
        <dbReference type="EMBL" id="OEE70772.1"/>
    </source>
</evidence>
<gene>
    <name evidence="2" type="ORF">A130_08550</name>
</gene>
<reference evidence="2 3" key="1">
    <citation type="journal article" date="2012" name="Science">
        <title>Ecological populations of bacteria act as socially cohesive units of antibiotic production and resistance.</title>
        <authorList>
            <person name="Cordero O.X."/>
            <person name="Wildschutte H."/>
            <person name="Kirkup B."/>
            <person name="Proehl S."/>
            <person name="Ngo L."/>
            <person name="Hussain F."/>
            <person name="Le Roux F."/>
            <person name="Mincer T."/>
            <person name="Polz M.F."/>
        </authorList>
    </citation>
    <scope>NUCLEOTIDE SEQUENCE [LARGE SCALE GENOMIC DNA]</scope>
    <source>
        <strain evidence="2 3">FF-238</strain>
    </source>
</reference>
<dbReference type="CDD" id="cd14847">
    <property type="entry name" value="DD-carboxypeptidase_like"/>
    <property type="match status" value="1"/>
</dbReference>
<dbReference type="Proteomes" id="UP000094165">
    <property type="component" value="Unassembled WGS sequence"/>
</dbReference>
<dbReference type="SUPFAM" id="SSF55166">
    <property type="entry name" value="Hedgehog/DD-peptidase"/>
    <property type="match status" value="1"/>
</dbReference>